<protein>
    <submittedName>
        <fullName evidence="3">Uncharacterized protein</fullName>
    </submittedName>
</protein>
<evidence type="ECO:0000256" key="2">
    <source>
        <dbReference type="SAM" id="Phobius"/>
    </source>
</evidence>
<organism evidence="3 4">
    <name type="scientific">Cinara cedri</name>
    <dbReference type="NCBI Taxonomy" id="506608"/>
    <lineage>
        <taxon>Eukaryota</taxon>
        <taxon>Metazoa</taxon>
        <taxon>Ecdysozoa</taxon>
        <taxon>Arthropoda</taxon>
        <taxon>Hexapoda</taxon>
        <taxon>Insecta</taxon>
        <taxon>Pterygota</taxon>
        <taxon>Neoptera</taxon>
        <taxon>Paraneoptera</taxon>
        <taxon>Hemiptera</taxon>
        <taxon>Sternorrhyncha</taxon>
        <taxon>Aphidomorpha</taxon>
        <taxon>Aphidoidea</taxon>
        <taxon>Aphididae</taxon>
        <taxon>Lachninae</taxon>
        <taxon>Cinara</taxon>
    </lineage>
</organism>
<keyword evidence="2" id="KW-0812">Transmembrane</keyword>
<dbReference type="OrthoDB" id="6628395at2759"/>
<proteinExistence type="predicted"/>
<name>A0A5E4M6H7_9HEMI</name>
<evidence type="ECO:0000313" key="3">
    <source>
        <dbReference type="EMBL" id="VVC27644.1"/>
    </source>
</evidence>
<dbReference type="Proteomes" id="UP000325440">
    <property type="component" value="Unassembled WGS sequence"/>
</dbReference>
<feature type="transmembrane region" description="Helical" evidence="2">
    <location>
        <begin position="12"/>
        <end position="35"/>
    </location>
</feature>
<evidence type="ECO:0000313" key="4">
    <source>
        <dbReference type="Proteomes" id="UP000325440"/>
    </source>
</evidence>
<gene>
    <name evidence="3" type="ORF">CINCED_3A016234</name>
</gene>
<dbReference type="AlphaFoldDB" id="A0A5E4M6H7"/>
<accession>A0A5E4M6H7</accession>
<dbReference type="Pfam" id="PF24664">
    <property type="entry name" value="Monjiviricetes_fusion"/>
    <property type="match status" value="1"/>
</dbReference>
<sequence length="102" mass="11608">MVHSELQKFGIGHVAFSLLGIFVIGKVSLMTINTILNISILYNTFGWSNKLIAGIFSNITHYLMHKENSNRYRAVSTTITNKTTEEKHPTPQLYPNLRRTSK</sequence>
<dbReference type="EMBL" id="CABPRJ010000476">
    <property type="protein sequence ID" value="VVC27644.1"/>
    <property type="molecule type" value="Genomic_DNA"/>
</dbReference>
<keyword evidence="2" id="KW-0472">Membrane</keyword>
<keyword evidence="2" id="KW-1133">Transmembrane helix</keyword>
<feature type="region of interest" description="Disordered" evidence="1">
    <location>
        <begin position="79"/>
        <end position="102"/>
    </location>
</feature>
<reference evidence="3 4" key="1">
    <citation type="submission" date="2019-08" db="EMBL/GenBank/DDBJ databases">
        <authorList>
            <person name="Alioto T."/>
            <person name="Alioto T."/>
            <person name="Gomez Garrido J."/>
        </authorList>
    </citation>
    <scope>NUCLEOTIDE SEQUENCE [LARGE SCALE GENOMIC DNA]</scope>
</reference>
<keyword evidence="4" id="KW-1185">Reference proteome</keyword>
<evidence type="ECO:0000256" key="1">
    <source>
        <dbReference type="SAM" id="MobiDB-lite"/>
    </source>
</evidence>